<gene>
    <name evidence="2" type="ORF">AB0H72_36535</name>
</gene>
<feature type="region of interest" description="Disordered" evidence="1">
    <location>
        <begin position="34"/>
        <end position="92"/>
    </location>
</feature>
<dbReference type="EMBL" id="JBFAIH010000072">
    <property type="protein sequence ID" value="MEV0368202.1"/>
    <property type="molecule type" value="Genomic_DNA"/>
</dbReference>
<organism evidence="2 3">
    <name type="scientific">Nocardia fusca</name>
    <dbReference type="NCBI Taxonomy" id="941183"/>
    <lineage>
        <taxon>Bacteria</taxon>
        <taxon>Bacillati</taxon>
        <taxon>Actinomycetota</taxon>
        <taxon>Actinomycetes</taxon>
        <taxon>Mycobacteriales</taxon>
        <taxon>Nocardiaceae</taxon>
        <taxon>Nocardia</taxon>
    </lineage>
</organism>
<evidence type="ECO:0000313" key="2">
    <source>
        <dbReference type="EMBL" id="MEV0368202.1"/>
    </source>
</evidence>
<dbReference type="RefSeq" id="WP_357988866.1">
    <property type="nucleotide sequence ID" value="NZ_JBFAIH010000072.1"/>
</dbReference>
<feature type="compositionally biased region" description="Polar residues" evidence="1">
    <location>
        <begin position="39"/>
        <end position="48"/>
    </location>
</feature>
<reference evidence="2 3" key="1">
    <citation type="submission" date="2024-06" db="EMBL/GenBank/DDBJ databases">
        <title>The Natural Products Discovery Center: Release of the First 8490 Sequenced Strains for Exploring Actinobacteria Biosynthetic Diversity.</title>
        <authorList>
            <person name="Kalkreuter E."/>
            <person name="Kautsar S.A."/>
            <person name="Yang D."/>
            <person name="Bader C.D."/>
            <person name="Teijaro C.N."/>
            <person name="Fluegel L."/>
            <person name="Davis C.M."/>
            <person name="Simpson J.R."/>
            <person name="Lauterbach L."/>
            <person name="Steele A.D."/>
            <person name="Gui C."/>
            <person name="Meng S."/>
            <person name="Li G."/>
            <person name="Viehrig K."/>
            <person name="Ye F."/>
            <person name="Su P."/>
            <person name="Kiefer A.F."/>
            <person name="Nichols A."/>
            <person name="Cepeda A.J."/>
            <person name="Yan W."/>
            <person name="Fan B."/>
            <person name="Jiang Y."/>
            <person name="Adhikari A."/>
            <person name="Zheng C.-J."/>
            <person name="Schuster L."/>
            <person name="Cowan T.M."/>
            <person name="Smanski M.J."/>
            <person name="Chevrette M.G."/>
            <person name="De Carvalho L.P.S."/>
            <person name="Shen B."/>
        </authorList>
    </citation>
    <scope>NUCLEOTIDE SEQUENCE [LARGE SCALE GENOMIC DNA]</scope>
    <source>
        <strain evidence="2 3">NPDC050671</strain>
    </source>
</reference>
<name>A0ABV3FKG4_9NOCA</name>
<sequence length="291" mass="30395">MSVGVIVRGKWFGKRVAEPLANKVIPDTARAAETPVRQAGQTAESAGTTIPGGDREGVPQIEQSGGAVSPPAVGDTVTREERSAEFSPAMSGQQVRETLAGLLGDRGAADIAALPVDHGLRTSGKDGVRLVYTPAAAGSGVTVSGRVEEIRVPEGGILEDHFGGAKVGEFAFNRSADGTTSSWSARFLGDRKQIGATAERLPADLTEVAPGFDTDQVRSTVADAVTRMSKDKLARRGGALDIESGGDQLTVRASAGVLPLKMTSPNWILLHSTLRPRFISPMVWDGTRCPG</sequence>
<dbReference type="Proteomes" id="UP001551658">
    <property type="component" value="Unassembled WGS sequence"/>
</dbReference>
<evidence type="ECO:0000256" key="1">
    <source>
        <dbReference type="SAM" id="MobiDB-lite"/>
    </source>
</evidence>
<proteinExistence type="predicted"/>
<evidence type="ECO:0000313" key="3">
    <source>
        <dbReference type="Proteomes" id="UP001551658"/>
    </source>
</evidence>
<comment type="caution">
    <text evidence="2">The sequence shown here is derived from an EMBL/GenBank/DDBJ whole genome shotgun (WGS) entry which is preliminary data.</text>
</comment>
<accession>A0ABV3FKG4</accession>
<keyword evidence="3" id="KW-1185">Reference proteome</keyword>
<protein>
    <submittedName>
        <fullName evidence="2">Uncharacterized protein</fullName>
    </submittedName>
</protein>